<keyword evidence="2" id="KW-1003">Cell membrane</keyword>
<feature type="domain" description="PLD phosphodiesterase" evidence="8">
    <location>
        <begin position="377"/>
        <end position="404"/>
    </location>
</feature>
<dbReference type="SMART" id="SM00155">
    <property type="entry name" value="PLDc"/>
    <property type="match status" value="2"/>
</dbReference>
<evidence type="ECO:0000256" key="7">
    <source>
        <dbReference type="SAM" id="SignalP"/>
    </source>
</evidence>
<evidence type="ECO:0000313" key="10">
    <source>
        <dbReference type="Proteomes" id="UP000051242"/>
    </source>
</evidence>
<dbReference type="PROSITE" id="PS50035">
    <property type="entry name" value="PLD"/>
    <property type="match status" value="2"/>
</dbReference>
<feature type="transmembrane region" description="Helical" evidence="6">
    <location>
        <begin position="31"/>
        <end position="54"/>
    </location>
</feature>
<dbReference type="Pfam" id="PF13396">
    <property type="entry name" value="PLDc_N"/>
    <property type="match status" value="1"/>
</dbReference>
<dbReference type="PANTHER" id="PTHR21248:SF22">
    <property type="entry name" value="PHOSPHOLIPASE D"/>
    <property type="match status" value="1"/>
</dbReference>
<dbReference type="Proteomes" id="UP000051242">
    <property type="component" value="Unassembled WGS sequence"/>
</dbReference>
<dbReference type="InterPro" id="IPR027379">
    <property type="entry name" value="CLS_N"/>
</dbReference>
<comment type="subcellular location">
    <subcellularLocation>
        <location evidence="1">Cell membrane</location>
        <topology evidence="1">Multi-pass membrane protein</topology>
    </subcellularLocation>
</comment>
<evidence type="ECO:0000313" key="9">
    <source>
        <dbReference type="EMBL" id="KRO83294.1"/>
    </source>
</evidence>
<evidence type="ECO:0000256" key="5">
    <source>
        <dbReference type="ARBA" id="ARBA00023136"/>
    </source>
</evidence>
<organism evidence="9 10">
    <name type="scientific">OM182 bacterium BACL3 MAG-120619-bin3</name>
    <dbReference type="NCBI Taxonomy" id="1655593"/>
    <lineage>
        <taxon>Bacteria</taxon>
        <taxon>Pseudomonadati</taxon>
        <taxon>Pseudomonadota</taxon>
        <taxon>Gammaproteobacteria</taxon>
        <taxon>OMG group</taxon>
        <taxon>OM182 clade</taxon>
    </lineage>
</organism>
<dbReference type="GO" id="GO:0005886">
    <property type="term" value="C:plasma membrane"/>
    <property type="evidence" value="ECO:0007669"/>
    <property type="project" value="UniProtKB-SubCell"/>
</dbReference>
<keyword evidence="3 6" id="KW-0812">Transmembrane</keyword>
<dbReference type="InterPro" id="IPR001736">
    <property type="entry name" value="PLipase_D/transphosphatidylase"/>
</dbReference>
<evidence type="ECO:0000256" key="6">
    <source>
        <dbReference type="SAM" id="Phobius"/>
    </source>
</evidence>
<evidence type="ECO:0000259" key="8">
    <source>
        <dbReference type="PROSITE" id="PS50035"/>
    </source>
</evidence>
<dbReference type="GO" id="GO:0032049">
    <property type="term" value="P:cardiolipin biosynthetic process"/>
    <property type="evidence" value="ECO:0007669"/>
    <property type="project" value="UniProtKB-ARBA"/>
</dbReference>
<accession>A0A0R2T8S3</accession>
<dbReference type="SUPFAM" id="SSF56024">
    <property type="entry name" value="Phospholipase D/nuclease"/>
    <property type="match status" value="2"/>
</dbReference>
<keyword evidence="4 6" id="KW-1133">Transmembrane helix</keyword>
<keyword evidence="7" id="KW-0732">Signal</keyword>
<sequence>MLNFIVSVVLALLSLSAATHALTTKSDSRSALAWVSFCLLMPLAGPLAYLLFGINRTRSTAQRLYAVQPTNAEAEAAPIHSEFARAMIGQRGSGKNLTGCTSVRFLENGDELFPAMLADIHAATDSVYLCTYIFQHDQIGRQFISSLVAAQSRGVDIKVLVDGLGALAYPPRADKALRDAGLHFAHFDPIRLFPPSLHINLRNHRKMLIVDQKIAYTGGHNISAKHLVKDPAVKSPARDLHARLEGAIVSDIARAFAADWERSTGEALENHWVASPASPSFDKAEARLILDGPNEDIDKLNDVLLGVFSSAKERLWLMTPYFLPDKDLVGALTAARLRGVDVRVLIPERANIHLAHWAAQHTLNRLVADGLCLYLVPAPFIHSKALIIDNDYSLIGSANIDPRSLRLNFELGLELFSFECNAWLAHYFHSLFAESHWVDPRAPETRPYLVRLRDALAWLFSPYL</sequence>
<dbReference type="InterPro" id="IPR025202">
    <property type="entry name" value="PLD-like_dom"/>
</dbReference>
<evidence type="ECO:0000256" key="4">
    <source>
        <dbReference type="ARBA" id="ARBA00022989"/>
    </source>
</evidence>
<evidence type="ECO:0000256" key="1">
    <source>
        <dbReference type="ARBA" id="ARBA00004651"/>
    </source>
</evidence>
<dbReference type="Pfam" id="PF13091">
    <property type="entry name" value="PLDc_2"/>
    <property type="match status" value="2"/>
</dbReference>
<dbReference type="PANTHER" id="PTHR21248">
    <property type="entry name" value="CARDIOLIPIN SYNTHASE"/>
    <property type="match status" value="1"/>
</dbReference>
<proteinExistence type="predicted"/>
<feature type="chain" id="PRO_5006424506" description="PLD phosphodiesterase domain-containing protein" evidence="7">
    <location>
        <begin position="22"/>
        <end position="464"/>
    </location>
</feature>
<evidence type="ECO:0000256" key="2">
    <source>
        <dbReference type="ARBA" id="ARBA00022475"/>
    </source>
</evidence>
<name>A0A0R2T8S3_9GAMM</name>
<evidence type="ECO:0000256" key="3">
    <source>
        <dbReference type="ARBA" id="ARBA00022692"/>
    </source>
</evidence>
<dbReference type="EMBL" id="LICD01000021">
    <property type="protein sequence ID" value="KRO83294.1"/>
    <property type="molecule type" value="Genomic_DNA"/>
</dbReference>
<dbReference type="AlphaFoldDB" id="A0A0R2T8S3"/>
<protein>
    <recommendedName>
        <fullName evidence="8">PLD phosphodiesterase domain-containing protein</fullName>
    </recommendedName>
</protein>
<gene>
    <name evidence="9" type="ORF">ABR85_02385</name>
</gene>
<dbReference type="Gene3D" id="3.30.870.10">
    <property type="entry name" value="Endonuclease Chain A"/>
    <property type="match status" value="2"/>
</dbReference>
<comment type="caution">
    <text evidence="9">The sequence shown here is derived from an EMBL/GenBank/DDBJ whole genome shotgun (WGS) entry which is preliminary data.</text>
</comment>
<dbReference type="GO" id="GO:0008808">
    <property type="term" value="F:cardiolipin synthase activity"/>
    <property type="evidence" value="ECO:0007669"/>
    <property type="project" value="TreeGrafter"/>
</dbReference>
<feature type="signal peptide" evidence="7">
    <location>
        <begin position="1"/>
        <end position="21"/>
    </location>
</feature>
<reference evidence="9 10" key="1">
    <citation type="submission" date="2015-10" db="EMBL/GenBank/DDBJ databases">
        <title>Metagenome-Assembled Genomes uncover a global brackish microbiome.</title>
        <authorList>
            <person name="Hugerth L.W."/>
            <person name="Larsson J."/>
            <person name="Alneberg J."/>
            <person name="Lindh M.V."/>
            <person name="Legrand C."/>
            <person name="Pinhassi J."/>
            <person name="Andersson A.F."/>
        </authorList>
    </citation>
    <scope>NUCLEOTIDE SEQUENCE [LARGE SCALE GENOMIC DNA]</scope>
    <source>
        <strain evidence="9">BACL22 MAG-120619-bin3</strain>
    </source>
</reference>
<feature type="domain" description="PLD phosphodiesterase" evidence="8">
    <location>
        <begin position="199"/>
        <end position="226"/>
    </location>
</feature>
<keyword evidence="5 6" id="KW-0472">Membrane</keyword>